<keyword evidence="1" id="KW-0378">Hydrolase</keyword>
<dbReference type="SUPFAM" id="SSF56784">
    <property type="entry name" value="HAD-like"/>
    <property type="match status" value="1"/>
</dbReference>
<dbReference type="InterPro" id="IPR006439">
    <property type="entry name" value="HAD-SF_hydro_IA"/>
</dbReference>
<dbReference type="NCBIfam" id="TIGR02254">
    <property type="entry name" value="YjjG_YfnB"/>
    <property type="match status" value="1"/>
</dbReference>
<dbReference type="Pfam" id="PF13419">
    <property type="entry name" value="HAD_2"/>
    <property type="match status" value="1"/>
</dbReference>
<name>A0ABV9MU62_9ENTE</name>
<dbReference type="InterPro" id="IPR041492">
    <property type="entry name" value="HAD_2"/>
</dbReference>
<dbReference type="InterPro" id="IPR011951">
    <property type="entry name" value="HAD-SF_hydro_IA_YjjG/PynA"/>
</dbReference>
<dbReference type="InterPro" id="IPR023214">
    <property type="entry name" value="HAD_sf"/>
</dbReference>
<dbReference type="InterPro" id="IPR023198">
    <property type="entry name" value="PGP-like_dom2"/>
</dbReference>
<dbReference type="CDD" id="cd04305">
    <property type="entry name" value="HAD_Neu5Ac-Pase_like"/>
    <property type="match status" value="1"/>
</dbReference>
<dbReference type="InterPro" id="IPR036412">
    <property type="entry name" value="HAD-like_sf"/>
</dbReference>
<evidence type="ECO:0000313" key="2">
    <source>
        <dbReference type="Proteomes" id="UP001595969"/>
    </source>
</evidence>
<dbReference type="PANTHER" id="PTHR47478">
    <property type="match status" value="1"/>
</dbReference>
<evidence type="ECO:0000313" key="1">
    <source>
        <dbReference type="EMBL" id="MFC4719080.1"/>
    </source>
</evidence>
<dbReference type="Gene3D" id="3.40.50.1000">
    <property type="entry name" value="HAD superfamily/HAD-like"/>
    <property type="match status" value="1"/>
</dbReference>
<organism evidence="1 2">
    <name type="scientific">Enterococcus lemanii</name>
    <dbReference type="NCBI Taxonomy" id="1159752"/>
    <lineage>
        <taxon>Bacteria</taxon>
        <taxon>Bacillati</taxon>
        <taxon>Bacillota</taxon>
        <taxon>Bacilli</taxon>
        <taxon>Lactobacillales</taxon>
        <taxon>Enterococcaceae</taxon>
        <taxon>Enterococcus</taxon>
    </lineage>
</organism>
<sequence>MRYKTLLFDVDDTLLDFQAAEKQALHALFQTEGLTLTSELEQTYKKINQERWQAFEQGQMSREEVVNGRFGAFFARYGRQVDSLSFERKYREFLNEGHQLLGNSRQVIAELAKQADLYVVTNGVSKTQMKRLNDAKLLPYFKEVIVSEATGYQKPMREFFDYTFKKIPNLKKSQTVIIGDSLTSDIQGGVNAGIDTIWFNPKALPTPVTIQPTYRIQQLEELYEILS</sequence>
<dbReference type="SFLD" id="SFLDG01135">
    <property type="entry name" value="C1.5.6:_HAD__Beta-PGM__Phospha"/>
    <property type="match status" value="1"/>
</dbReference>
<dbReference type="EC" id="3.1.3.5" evidence="1"/>
<dbReference type="SFLD" id="SFLDS00003">
    <property type="entry name" value="Haloacid_Dehalogenase"/>
    <property type="match status" value="1"/>
</dbReference>
<comment type="caution">
    <text evidence="1">The sequence shown here is derived from an EMBL/GenBank/DDBJ whole genome shotgun (WGS) entry which is preliminary data.</text>
</comment>
<dbReference type="EMBL" id="JBHSGS010000029">
    <property type="protein sequence ID" value="MFC4719080.1"/>
    <property type="molecule type" value="Genomic_DNA"/>
</dbReference>
<dbReference type="NCBIfam" id="TIGR01549">
    <property type="entry name" value="HAD-SF-IA-v1"/>
    <property type="match status" value="1"/>
</dbReference>
<dbReference type="Gene3D" id="1.10.150.240">
    <property type="entry name" value="Putative phosphatase, domain 2"/>
    <property type="match status" value="1"/>
</dbReference>
<protein>
    <submittedName>
        <fullName evidence="1">YjjG family noncanonical pyrimidine nucleotidase</fullName>
        <ecNumber evidence="1">3.1.3.5</ecNumber>
    </submittedName>
</protein>
<keyword evidence="2" id="KW-1185">Reference proteome</keyword>
<proteinExistence type="predicted"/>
<accession>A0ABV9MU62</accession>
<dbReference type="SFLD" id="SFLDG01129">
    <property type="entry name" value="C1.5:_HAD__Beta-PGM__Phosphata"/>
    <property type="match status" value="1"/>
</dbReference>
<dbReference type="PANTHER" id="PTHR47478:SF1">
    <property type="entry name" value="PYRIMIDINE 5'-NUCLEOTIDASE YJJG"/>
    <property type="match status" value="1"/>
</dbReference>
<dbReference type="Proteomes" id="UP001595969">
    <property type="component" value="Unassembled WGS sequence"/>
</dbReference>
<dbReference type="GO" id="GO:0008253">
    <property type="term" value="F:5'-nucleotidase activity"/>
    <property type="evidence" value="ECO:0007669"/>
    <property type="project" value="UniProtKB-EC"/>
</dbReference>
<gene>
    <name evidence="1" type="ORF">ACFO5I_04990</name>
</gene>
<dbReference type="RefSeq" id="WP_204654318.1">
    <property type="nucleotide sequence ID" value="NZ_JAFBFD010000024.1"/>
</dbReference>
<dbReference type="InterPro" id="IPR052550">
    <property type="entry name" value="Pyrimidine_5'-ntase_YjjG"/>
</dbReference>
<reference evidence="2" key="1">
    <citation type="journal article" date="2019" name="Int. J. Syst. Evol. Microbiol.">
        <title>The Global Catalogue of Microorganisms (GCM) 10K type strain sequencing project: providing services to taxonomists for standard genome sequencing and annotation.</title>
        <authorList>
            <consortium name="The Broad Institute Genomics Platform"/>
            <consortium name="The Broad Institute Genome Sequencing Center for Infectious Disease"/>
            <person name="Wu L."/>
            <person name="Ma J."/>
        </authorList>
    </citation>
    <scope>NUCLEOTIDE SEQUENCE [LARGE SCALE GENOMIC DNA]</scope>
    <source>
        <strain evidence="2">CGMCC 1.19032</strain>
    </source>
</reference>